<evidence type="ECO:0000259" key="8">
    <source>
        <dbReference type="PROSITE" id="PS50850"/>
    </source>
</evidence>
<evidence type="ECO:0000256" key="6">
    <source>
        <dbReference type="SAM" id="MobiDB-lite"/>
    </source>
</evidence>
<dbReference type="GeneID" id="33569240"/>
<keyword evidence="4 7" id="KW-1133">Transmembrane helix</keyword>
<feature type="transmembrane region" description="Helical" evidence="7">
    <location>
        <begin position="177"/>
        <end position="198"/>
    </location>
</feature>
<gene>
    <name evidence="9" type="ORF">BCR41DRAFT_382931</name>
</gene>
<keyword evidence="10" id="KW-1185">Reference proteome</keyword>
<feature type="transmembrane region" description="Helical" evidence="7">
    <location>
        <begin position="345"/>
        <end position="367"/>
    </location>
</feature>
<evidence type="ECO:0000313" key="10">
    <source>
        <dbReference type="Proteomes" id="UP000193648"/>
    </source>
</evidence>
<feature type="domain" description="Major facilitator superfamily (MFS) profile" evidence="8">
    <location>
        <begin position="82"/>
        <end position="501"/>
    </location>
</feature>
<keyword evidence="5 7" id="KW-0472">Membrane</keyword>
<feature type="transmembrane region" description="Helical" evidence="7">
    <location>
        <begin position="237"/>
        <end position="261"/>
    </location>
</feature>
<dbReference type="RefSeq" id="XP_021886738.1">
    <property type="nucleotide sequence ID" value="XM_022027397.1"/>
</dbReference>
<keyword evidence="3 7" id="KW-0812">Transmembrane</keyword>
<feature type="transmembrane region" description="Helical" evidence="7">
    <location>
        <begin position="305"/>
        <end position="324"/>
    </location>
</feature>
<feature type="transmembrane region" description="Helical" evidence="7">
    <location>
        <begin position="117"/>
        <end position="136"/>
    </location>
</feature>
<dbReference type="PANTHER" id="PTHR42718">
    <property type="entry name" value="MAJOR FACILITATOR SUPERFAMILY MULTIDRUG TRANSPORTER MFSC"/>
    <property type="match status" value="1"/>
</dbReference>
<dbReference type="Gene3D" id="1.20.1720.10">
    <property type="entry name" value="Multidrug resistance protein D"/>
    <property type="match status" value="1"/>
</dbReference>
<evidence type="ECO:0000256" key="7">
    <source>
        <dbReference type="SAM" id="Phobius"/>
    </source>
</evidence>
<dbReference type="EMBL" id="MCFF01000001">
    <property type="protein sequence ID" value="ORZ29065.1"/>
    <property type="molecule type" value="Genomic_DNA"/>
</dbReference>
<comment type="caution">
    <text evidence="9">The sequence shown here is derived from an EMBL/GenBank/DDBJ whole genome shotgun (WGS) entry which is preliminary data.</text>
</comment>
<evidence type="ECO:0000256" key="5">
    <source>
        <dbReference type="ARBA" id="ARBA00023136"/>
    </source>
</evidence>
<feature type="transmembrane region" description="Helical" evidence="7">
    <location>
        <begin position="408"/>
        <end position="426"/>
    </location>
</feature>
<name>A0A1Y2H3H2_9FUNG</name>
<dbReference type="FunCoup" id="A0A1Y2H3H2">
    <property type="interactions" value="20"/>
</dbReference>
<feature type="transmembrane region" description="Helical" evidence="7">
    <location>
        <begin position="148"/>
        <end position="165"/>
    </location>
</feature>
<dbReference type="InterPro" id="IPR011701">
    <property type="entry name" value="MFS"/>
</dbReference>
<proteinExistence type="predicted"/>
<feature type="compositionally biased region" description="Polar residues" evidence="6">
    <location>
        <begin position="45"/>
        <end position="56"/>
    </location>
</feature>
<evidence type="ECO:0000256" key="4">
    <source>
        <dbReference type="ARBA" id="ARBA00022989"/>
    </source>
</evidence>
<organism evidence="9 10">
    <name type="scientific">Lobosporangium transversale</name>
    <dbReference type="NCBI Taxonomy" id="64571"/>
    <lineage>
        <taxon>Eukaryota</taxon>
        <taxon>Fungi</taxon>
        <taxon>Fungi incertae sedis</taxon>
        <taxon>Mucoromycota</taxon>
        <taxon>Mortierellomycotina</taxon>
        <taxon>Mortierellomycetes</taxon>
        <taxon>Mortierellales</taxon>
        <taxon>Mortierellaceae</taxon>
        <taxon>Lobosporangium</taxon>
    </lineage>
</organism>
<dbReference type="STRING" id="64571.A0A1Y2H3H2"/>
<dbReference type="PANTHER" id="PTHR42718:SF9">
    <property type="entry name" value="MAJOR FACILITATOR SUPERFAMILY MULTIDRUG TRANSPORTER MFSC"/>
    <property type="match status" value="1"/>
</dbReference>
<dbReference type="InParanoid" id="A0A1Y2H3H2"/>
<dbReference type="PROSITE" id="PS50850">
    <property type="entry name" value="MFS"/>
    <property type="match status" value="1"/>
</dbReference>
<feature type="transmembrane region" description="Helical" evidence="7">
    <location>
        <begin position="210"/>
        <end position="231"/>
    </location>
</feature>
<evidence type="ECO:0000256" key="2">
    <source>
        <dbReference type="ARBA" id="ARBA00022448"/>
    </source>
</evidence>
<feature type="transmembrane region" description="Helical" evidence="7">
    <location>
        <begin position="432"/>
        <end position="454"/>
    </location>
</feature>
<dbReference type="InterPro" id="IPR036259">
    <property type="entry name" value="MFS_trans_sf"/>
</dbReference>
<reference evidence="9 10" key="1">
    <citation type="submission" date="2016-07" db="EMBL/GenBank/DDBJ databases">
        <title>Pervasive Adenine N6-methylation of Active Genes in Fungi.</title>
        <authorList>
            <consortium name="DOE Joint Genome Institute"/>
            <person name="Mondo S.J."/>
            <person name="Dannebaum R.O."/>
            <person name="Kuo R.C."/>
            <person name="Labutti K."/>
            <person name="Haridas S."/>
            <person name="Kuo A."/>
            <person name="Salamov A."/>
            <person name="Ahrendt S.R."/>
            <person name="Lipzen A."/>
            <person name="Sullivan W."/>
            <person name="Andreopoulos W.B."/>
            <person name="Clum A."/>
            <person name="Lindquist E."/>
            <person name="Daum C."/>
            <person name="Ramamoorthy G.K."/>
            <person name="Gryganskyi A."/>
            <person name="Culley D."/>
            <person name="Magnuson J.K."/>
            <person name="James T.Y."/>
            <person name="O'Malley M.A."/>
            <person name="Stajich J.E."/>
            <person name="Spatafora J.W."/>
            <person name="Visel A."/>
            <person name="Grigoriev I.V."/>
        </authorList>
    </citation>
    <scope>NUCLEOTIDE SEQUENCE [LARGE SCALE GENOMIC DNA]</scope>
    <source>
        <strain evidence="9 10">NRRL 3116</strain>
    </source>
</reference>
<dbReference type="OrthoDB" id="2130629at2759"/>
<protein>
    <submittedName>
        <fullName evidence="9">Major facilitator superfamily domain-containing protein</fullName>
    </submittedName>
</protein>
<evidence type="ECO:0000256" key="3">
    <source>
        <dbReference type="ARBA" id="ARBA00022692"/>
    </source>
</evidence>
<keyword evidence="2" id="KW-0813">Transport</keyword>
<evidence type="ECO:0000256" key="1">
    <source>
        <dbReference type="ARBA" id="ARBA00004141"/>
    </source>
</evidence>
<dbReference type="Proteomes" id="UP000193648">
    <property type="component" value="Unassembled WGS sequence"/>
</dbReference>
<accession>A0A1Y2H3H2</accession>
<feature type="transmembrane region" description="Helical" evidence="7">
    <location>
        <begin position="273"/>
        <end position="293"/>
    </location>
</feature>
<dbReference type="GO" id="GO:0022857">
    <property type="term" value="F:transmembrane transporter activity"/>
    <property type="evidence" value="ECO:0007669"/>
    <property type="project" value="InterPro"/>
</dbReference>
<dbReference type="AlphaFoldDB" id="A0A1Y2H3H2"/>
<feature type="transmembrane region" description="Helical" evidence="7">
    <location>
        <begin position="81"/>
        <end position="105"/>
    </location>
</feature>
<feature type="transmembrane region" description="Helical" evidence="7">
    <location>
        <begin position="379"/>
        <end position="396"/>
    </location>
</feature>
<dbReference type="GO" id="GO:0016020">
    <property type="term" value="C:membrane"/>
    <property type="evidence" value="ECO:0007669"/>
    <property type="project" value="UniProtKB-SubCell"/>
</dbReference>
<dbReference type="SUPFAM" id="SSF103473">
    <property type="entry name" value="MFS general substrate transporter"/>
    <property type="match status" value="1"/>
</dbReference>
<sequence length="501" mass="54657">MPNNNNDPIEVASVVNKQAFGEKYEVVYFDSLNSMPPDHDDPQQIKKQQSFQGSSNKDLEVANDHPCQTKISAIRRRTAPLMLYIVSIAQFIDIMNGSAMAVALVDISKSLGFDNFSTQWIISSYIVTFGGFLLLAGRTGDIYGHRTVFLIGQIWFGLWSLVVSFSTTPAMFCITRALQGIGASMSVPTALGIITTTFPEGPKRTRALSIFGGFGAAGAVIGLLLAGALIASMTWNWIFRFSAIFSFILFGLGLLAIPLPTSVEKKDDHKPNIDVAGALTVTSSLICIIYYISTGPAIGWGSAQTLPVLAAGLVLMGVFLWLEIRSVSNPIMPLRIWHLKSFPSAFLAVLFLQGQFQGFVYYSTLIFQNVLSYDSMKTALVFLPHSIGAIIAFAILGKILPRCRLKPFILTGFMLRCGAALMFAFVNTNTSYWTLPFLGLLIHVAGLGTSVLPVQITALKDAQKEDQGVVGGAVLNRYAVRCTFGLGDCHSYLRKHCEKCR</sequence>
<dbReference type="Pfam" id="PF07690">
    <property type="entry name" value="MFS_1"/>
    <property type="match status" value="1"/>
</dbReference>
<feature type="region of interest" description="Disordered" evidence="6">
    <location>
        <begin position="37"/>
        <end position="60"/>
    </location>
</feature>
<evidence type="ECO:0000313" key="9">
    <source>
        <dbReference type="EMBL" id="ORZ29065.1"/>
    </source>
</evidence>
<comment type="subcellular location">
    <subcellularLocation>
        <location evidence="1">Membrane</location>
        <topology evidence="1">Multi-pass membrane protein</topology>
    </subcellularLocation>
</comment>
<dbReference type="Gene3D" id="1.20.1250.20">
    <property type="entry name" value="MFS general substrate transporter like domains"/>
    <property type="match status" value="1"/>
</dbReference>
<dbReference type="InterPro" id="IPR020846">
    <property type="entry name" value="MFS_dom"/>
</dbReference>